<dbReference type="PROSITE" id="PS50035">
    <property type="entry name" value="PLD"/>
    <property type="match status" value="1"/>
</dbReference>
<keyword evidence="4 10" id="KW-0808">Transferase</keyword>
<keyword evidence="10" id="KW-0496">Mitochondrion</keyword>
<evidence type="ECO:0000256" key="8">
    <source>
        <dbReference type="ARBA" id="ARBA00023264"/>
    </source>
</evidence>
<dbReference type="Proteomes" id="UP000247702">
    <property type="component" value="Unassembled WGS sequence"/>
</dbReference>
<dbReference type="PANTHER" id="PTHR12586">
    <property type="entry name" value="CDP-DIACYLGLYCEROL--SERINE O-PHOSPHATIDYLTRANSFERASE"/>
    <property type="match status" value="1"/>
</dbReference>
<dbReference type="CDD" id="cd09135">
    <property type="entry name" value="PLDc_PGS1_euk_1"/>
    <property type="match status" value="1"/>
</dbReference>
<keyword evidence="10" id="KW-0067">ATP-binding</keyword>
<reference evidence="12 14" key="1">
    <citation type="submission" date="2017-11" db="EMBL/GenBank/DDBJ databases">
        <title>The genome of Rhizophagus clarus HR1 reveals common genetic basis of auxotrophy among arbuscular mycorrhizal fungi.</title>
        <authorList>
            <person name="Kobayashi Y."/>
        </authorList>
    </citation>
    <scope>NUCLEOTIDE SEQUENCE [LARGE SCALE GENOMIC DNA]</scope>
    <source>
        <strain evidence="12 14">HR1</strain>
    </source>
</reference>
<evidence type="ECO:0000256" key="4">
    <source>
        <dbReference type="ARBA" id="ARBA00022679"/>
    </source>
</evidence>
<proteinExistence type="inferred from homology"/>
<dbReference type="UniPathway" id="UPA00084">
    <property type="reaction ID" value="UER00503"/>
</dbReference>
<evidence type="ECO:0000256" key="5">
    <source>
        <dbReference type="ARBA" id="ARBA00022737"/>
    </source>
</evidence>
<evidence type="ECO:0000313" key="14">
    <source>
        <dbReference type="Proteomes" id="UP000247702"/>
    </source>
</evidence>
<dbReference type="SUPFAM" id="SSF56024">
    <property type="entry name" value="Phospholipase D/nuclease"/>
    <property type="match status" value="1"/>
</dbReference>
<keyword evidence="7 10" id="KW-0594">Phospholipid biosynthesis</keyword>
<dbReference type="Gene3D" id="3.30.870.10">
    <property type="entry name" value="Endonuclease Chain A"/>
    <property type="match status" value="2"/>
</dbReference>
<comment type="catalytic activity">
    <reaction evidence="9 10">
        <text>a CDP-1,2-diacyl-sn-glycerol + sn-glycerol 3-phosphate = a 1,2-diacyl-sn-glycero-3-phospho-(1'-sn-glycero-3'-phosphate) + CMP + H(+)</text>
        <dbReference type="Rhea" id="RHEA:12593"/>
        <dbReference type="ChEBI" id="CHEBI:15378"/>
        <dbReference type="ChEBI" id="CHEBI:57597"/>
        <dbReference type="ChEBI" id="CHEBI:58332"/>
        <dbReference type="ChEBI" id="CHEBI:60110"/>
        <dbReference type="ChEBI" id="CHEBI:60377"/>
        <dbReference type="EC" id="2.7.8.5"/>
    </reaction>
</comment>
<comment type="pathway">
    <text evidence="1 10">Phospholipid metabolism; phosphatidylglycerol biosynthesis; phosphatidylglycerol from CDP-diacylglycerol: step 1/2.</text>
</comment>
<protein>
    <recommendedName>
        <fullName evidence="10">CDP-diacylglycerol--glycerol-3-phosphate 3-phosphatidyltransferase</fullName>
        <ecNumber evidence="10">2.7.8.5</ecNumber>
    </recommendedName>
</protein>
<dbReference type="GO" id="GO:0008444">
    <property type="term" value="F:CDP-diacylglycerol-glycerol-3-phosphate 3-phosphatidyltransferase activity"/>
    <property type="evidence" value="ECO:0007669"/>
    <property type="project" value="UniProtKB-EC"/>
</dbReference>
<dbReference type="EMBL" id="BLAL01000165">
    <property type="protein sequence ID" value="GES87367.1"/>
    <property type="molecule type" value="Genomic_DNA"/>
</dbReference>
<comment type="function">
    <text evidence="10">Functions in the biosynthesis of the anionic phospholipids phosphatidylglycerol and cardiolipin.</text>
</comment>
<evidence type="ECO:0000256" key="9">
    <source>
        <dbReference type="ARBA" id="ARBA00048586"/>
    </source>
</evidence>
<keyword evidence="10" id="KW-0547">Nucleotide-binding</keyword>
<dbReference type="STRING" id="94130.A0A2Z6RYF7"/>
<keyword evidence="5" id="KW-0677">Repeat</keyword>
<evidence type="ECO:0000256" key="1">
    <source>
        <dbReference type="ARBA" id="ARBA00005042"/>
    </source>
</evidence>
<evidence type="ECO:0000256" key="7">
    <source>
        <dbReference type="ARBA" id="ARBA00023209"/>
    </source>
</evidence>
<gene>
    <name evidence="13" type="ORF">RCL2_001436500</name>
    <name evidence="12" type="ORF">RclHR1_00780016</name>
</gene>
<dbReference type="PANTHER" id="PTHR12586:SF1">
    <property type="entry name" value="CDP-DIACYLGLYCEROL--GLYCEROL-3-PHOSPHATE 3-PHOSPHATIDYLTRANSFERASE, MITOCHONDRIAL"/>
    <property type="match status" value="1"/>
</dbReference>
<dbReference type="CDD" id="cd09137">
    <property type="entry name" value="PLDc_PGS1_euk_2"/>
    <property type="match status" value="1"/>
</dbReference>
<keyword evidence="3 10" id="KW-0444">Lipid biosynthesis</keyword>
<accession>A0A2Z6RYF7</accession>
<organism evidence="12 14">
    <name type="scientific">Rhizophagus clarus</name>
    <dbReference type="NCBI Taxonomy" id="94130"/>
    <lineage>
        <taxon>Eukaryota</taxon>
        <taxon>Fungi</taxon>
        <taxon>Fungi incertae sedis</taxon>
        <taxon>Mucoromycota</taxon>
        <taxon>Glomeromycotina</taxon>
        <taxon>Glomeromycetes</taxon>
        <taxon>Glomerales</taxon>
        <taxon>Glomeraceae</taxon>
        <taxon>Rhizophagus</taxon>
    </lineage>
</organism>
<dbReference type="PIRSF" id="PIRSF000850">
    <property type="entry name" value="Phospholipase_D_PSS"/>
    <property type="match status" value="1"/>
</dbReference>
<comment type="caution">
    <text evidence="12">The sequence shown here is derived from an EMBL/GenBank/DDBJ whole genome shotgun (WGS) entry which is preliminary data.</text>
</comment>
<evidence type="ECO:0000256" key="10">
    <source>
        <dbReference type="RuleBase" id="RU365024"/>
    </source>
</evidence>
<dbReference type="EC" id="2.7.8.5" evidence="10"/>
<comment type="subcellular location">
    <subcellularLocation>
        <location evidence="10">Mitochondrion</location>
    </subcellularLocation>
</comment>
<reference evidence="13" key="2">
    <citation type="submission" date="2019-10" db="EMBL/GenBank/DDBJ databases">
        <title>Conservation and host-specific expression of non-tandemly repeated heterogenous ribosome RNA gene in arbuscular mycorrhizal fungi.</title>
        <authorList>
            <person name="Maeda T."/>
            <person name="Kobayashi Y."/>
            <person name="Nakagawa T."/>
            <person name="Ezawa T."/>
            <person name="Yamaguchi K."/>
            <person name="Bino T."/>
            <person name="Nishimoto Y."/>
            <person name="Shigenobu S."/>
            <person name="Kawaguchi M."/>
        </authorList>
    </citation>
    <scope>NUCLEOTIDE SEQUENCE</scope>
    <source>
        <strain evidence="13">HR1</strain>
    </source>
</reference>
<evidence type="ECO:0000256" key="3">
    <source>
        <dbReference type="ARBA" id="ARBA00022516"/>
    </source>
</evidence>
<dbReference type="InterPro" id="IPR001736">
    <property type="entry name" value="PLipase_D/transphosphatidylase"/>
</dbReference>
<evidence type="ECO:0000256" key="2">
    <source>
        <dbReference type="ARBA" id="ARBA00010682"/>
    </source>
</evidence>
<keyword evidence="14" id="KW-1185">Reference proteome</keyword>
<evidence type="ECO:0000313" key="12">
    <source>
        <dbReference type="EMBL" id="GBC07936.1"/>
    </source>
</evidence>
<comment type="similarity">
    <text evidence="2 10">Belongs to the CDP-alcohol phosphatidyltransferase class-II family.</text>
</comment>
<dbReference type="GO" id="GO:0005524">
    <property type="term" value="F:ATP binding"/>
    <property type="evidence" value="ECO:0007669"/>
    <property type="project" value="UniProtKB-KW"/>
</dbReference>
<sequence>MNIPTISEFIILKFSQKRNVNNFSRYFSVNNKNSYKLLSLFNSKRIFTRFVSNTFNSSYNRNKPKHKLKPQHSLISNFSSIINEHIEKPPYNNFKDLLKISPYFLLNGEQIRLLQEPKEFYEELKSQILAAKERIFIAALYIGYSEKELVNTLRIAVKQSKQLKVHILLDCLRSTRIGQTPSDKSPAYLLLPLVKEFPDQITVSFYHTPDLTGILKKLLPPRFNEGIGLMHIKSFVFDNNLLLSGANLNRDYFTNRQDRYMLFENAPSLTNYFADLVETIASFSYKLRPTKLVDEDYFKLVLTKQPDPVTQSTLFRKNSSLIMNDFIKRWMIHCIEQTRNLSLQKYDTIIFPVIQMNPLNIKQDELATLTVLDVISMQGNKNIVNEDKFWRAFFTSGYFNFTKSYKEKILNARAKFQLLAASPEANGFYNSKGVSKYIPQAYTFLEKQFHSNICHYGKEHLIKIQEYKRPGWTYHAKGLWCYLNGESWPSLTIIGSSNYGYRSTERDLEAQAILITENTQLRKAIHEELGNMFKYTDEVTKETFQQIDRKVPYPVRVATRLIKTML</sequence>
<keyword evidence="8 10" id="KW-1208">Phospholipid metabolism</keyword>
<dbReference type="Proteomes" id="UP000615446">
    <property type="component" value="Unassembled WGS sequence"/>
</dbReference>
<evidence type="ECO:0000256" key="6">
    <source>
        <dbReference type="ARBA" id="ARBA00023098"/>
    </source>
</evidence>
<feature type="domain" description="PLD phosphodiesterase" evidence="11">
    <location>
        <begin position="226"/>
        <end position="252"/>
    </location>
</feature>
<name>A0A2Z6RYF7_9GLOM</name>
<dbReference type="AlphaFoldDB" id="A0A2Z6RYF7"/>
<dbReference type="InterPro" id="IPR016270">
    <property type="entry name" value="PGS1"/>
</dbReference>
<evidence type="ECO:0000259" key="11">
    <source>
        <dbReference type="PROSITE" id="PS50035"/>
    </source>
</evidence>
<dbReference type="GO" id="GO:0032049">
    <property type="term" value="P:cardiolipin biosynthetic process"/>
    <property type="evidence" value="ECO:0007669"/>
    <property type="project" value="InterPro"/>
</dbReference>
<evidence type="ECO:0000313" key="13">
    <source>
        <dbReference type="EMBL" id="GES87367.1"/>
    </source>
</evidence>
<keyword evidence="6 10" id="KW-0443">Lipid metabolism</keyword>
<dbReference type="OrthoDB" id="10250191at2759"/>
<dbReference type="GO" id="GO:0005739">
    <property type="term" value="C:mitochondrion"/>
    <property type="evidence" value="ECO:0007669"/>
    <property type="project" value="UniProtKB-SubCell"/>
</dbReference>
<dbReference type="EMBL" id="BEXD01004181">
    <property type="protein sequence ID" value="GBC07936.1"/>
    <property type="molecule type" value="Genomic_DNA"/>
</dbReference>